<dbReference type="AlphaFoldDB" id="A0A1A8X170"/>
<evidence type="ECO:0000313" key="1">
    <source>
        <dbReference type="EMBL" id="SBS98355.1"/>
    </source>
</evidence>
<proteinExistence type="predicted"/>
<evidence type="ECO:0000313" key="2">
    <source>
        <dbReference type="Proteomes" id="UP000078546"/>
    </source>
</evidence>
<accession>A0A1A8X170</accession>
<feature type="non-terminal residue" evidence="1">
    <location>
        <position position="1"/>
    </location>
</feature>
<protein>
    <submittedName>
        <fullName evidence="1">Uncharacterized protein</fullName>
    </submittedName>
</protein>
<name>A0A1A8X170_PLAOA</name>
<dbReference type="EMBL" id="FLQV01000830">
    <property type="protein sequence ID" value="SBS98355.1"/>
    <property type="molecule type" value="Genomic_DNA"/>
</dbReference>
<gene>
    <name evidence="1" type="ORF">POVCU1_045500</name>
</gene>
<reference evidence="2" key="1">
    <citation type="submission" date="2016-05" db="EMBL/GenBank/DDBJ databases">
        <authorList>
            <person name="Naeem Raeece"/>
        </authorList>
    </citation>
    <scope>NUCLEOTIDE SEQUENCE [LARGE SCALE GENOMIC DNA]</scope>
</reference>
<dbReference type="Proteomes" id="UP000078546">
    <property type="component" value="Unassembled WGS sequence"/>
</dbReference>
<organism evidence="1 2">
    <name type="scientific">Plasmodium ovale curtisi</name>
    <dbReference type="NCBI Taxonomy" id="864141"/>
    <lineage>
        <taxon>Eukaryota</taxon>
        <taxon>Sar</taxon>
        <taxon>Alveolata</taxon>
        <taxon>Apicomplexa</taxon>
        <taxon>Aconoidasida</taxon>
        <taxon>Haemosporida</taxon>
        <taxon>Plasmodiidae</taxon>
        <taxon>Plasmodium</taxon>
        <taxon>Plasmodium (Plasmodium)</taxon>
    </lineage>
</organism>
<sequence>QGSEVFHKNFWNYLAHALSMPSTLLSSLPQRTITDLNSFMNELMEVFEKLNAMHKKHSYTLKGSLMLKDDINRYIYMRESERSNIRVQHIPNSYPGNIHNSRERFY</sequence>